<organism evidence="3">
    <name type="scientific">Harpegnathos saltator</name>
    <name type="common">Jerdon's jumping ant</name>
    <dbReference type="NCBI Taxonomy" id="610380"/>
    <lineage>
        <taxon>Eukaryota</taxon>
        <taxon>Metazoa</taxon>
        <taxon>Ecdysozoa</taxon>
        <taxon>Arthropoda</taxon>
        <taxon>Hexapoda</taxon>
        <taxon>Insecta</taxon>
        <taxon>Pterygota</taxon>
        <taxon>Neoptera</taxon>
        <taxon>Endopterygota</taxon>
        <taxon>Hymenoptera</taxon>
        <taxon>Apocrita</taxon>
        <taxon>Aculeata</taxon>
        <taxon>Formicoidea</taxon>
        <taxon>Formicidae</taxon>
        <taxon>Ponerinae</taxon>
        <taxon>Ponerini</taxon>
        <taxon>Harpegnathos</taxon>
    </lineage>
</organism>
<dbReference type="InterPro" id="IPR044822">
    <property type="entry name" value="Myb_DNA-bind_4"/>
</dbReference>
<keyword evidence="3" id="KW-1185">Reference proteome</keyword>
<gene>
    <name evidence="2" type="ORF">EAI_09455</name>
</gene>
<dbReference type="OMA" id="KISTEMR"/>
<protein>
    <recommendedName>
        <fullName evidence="1">Myb/SANT-like DNA-binding domain-containing protein</fullName>
    </recommendedName>
</protein>
<dbReference type="OrthoDB" id="6092753at2759"/>
<dbReference type="Pfam" id="PF13837">
    <property type="entry name" value="Myb_DNA-bind_4"/>
    <property type="match status" value="1"/>
</dbReference>
<dbReference type="InParanoid" id="E2B6C6"/>
<dbReference type="PANTHER" id="PTHR47595">
    <property type="entry name" value="HEAT SHOCK 70 KDA PROTEIN 14"/>
    <property type="match status" value="1"/>
</dbReference>
<sequence length="182" mass="20565">MFKWSHAAILLLVEKYRLQKNNIVSGKMSQKKVWNNIASALSVKGYNVTGPQCLSKFHGMKRTYKSIKDHNSKSGNNLRTWPYMEVMESLLGERPIMSSPAIASSSSMCSNSRSNRESNLSNANICNNANSSNKNLAIQILGNARHKKVHQTLLNQFYKVGNWLRTTVIRGTKKTWTLKSKC</sequence>
<accession>E2B6C6</accession>
<feature type="domain" description="Myb/SANT-like DNA-binding" evidence="1">
    <location>
        <begin position="3"/>
        <end position="90"/>
    </location>
</feature>
<dbReference type="Proteomes" id="UP000008237">
    <property type="component" value="Unassembled WGS sequence"/>
</dbReference>
<evidence type="ECO:0000259" key="1">
    <source>
        <dbReference type="Pfam" id="PF13837"/>
    </source>
</evidence>
<proteinExistence type="predicted"/>
<dbReference type="Gene3D" id="1.10.10.60">
    <property type="entry name" value="Homeodomain-like"/>
    <property type="match status" value="1"/>
</dbReference>
<name>E2B6C6_HARSA</name>
<evidence type="ECO:0000313" key="3">
    <source>
        <dbReference type="Proteomes" id="UP000008237"/>
    </source>
</evidence>
<dbReference type="EMBL" id="GL445937">
    <property type="protein sequence ID" value="EFN88754.1"/>
    <property type="molecule type" value="Genomic_DNA"/>
</dbReference>
<dbReference type="AlphaFoldDB" id="E2B6C6"/>
<dbReference type="PANTHER" id="PTHR47595:SF1">
    <property type="entry name" value="MYB_SANT-LIKE DNA-BINDING DOMAIN-CONTAINING PROTEIN"/>
    <property type="match status" value="1"/>
</dbReference>
<evidence type="ECO:0000313" key="2">
    <source>
        <dbReference type="EMBL" id="EFN88754.1"/>
    </source>
</evidence>
<reference evidence="2 3" key="1">
    <citation type="journal article" date="2010" name="Science">
        <title>Genomic comparison of the ants Camponotus floridanus and Harpegnathos saltator.</title>
        <authorList>
            <person name="Bonasio R."/>
            <person name="Zhang G."/>
            <person name="Ye C."/>
            <person name="Mutti N.S."/>
            <person name="Fang X."/>
            <person name="Qin N."/>
            <person name="Donahue G."/>
            <person name="Yang P."/>
            <person name="Li Q."/>
            <person name="Li C."/>
            <person name="Zhang P."/>
            <person name="Huang Z."/>
            <person name="Berger S.L."/>
            <person name="Reinberg D."/>
            <person name="Wang J."/>
            <person name="Liebig J."/>
        </authorList>
    </citation>
    <scope>NUCLEOTIDE SEQUENCE [LARGE SCALE GENOMIC DNA]</scope>
    <source>
        <strain evidence="2 3">R22 G/1</strain>
    </source>
</reference>